<dbReference type="EMBL" id="CP097507">
    <property type="protein sequence ID" value="URE02086.1"/>
    <property type="molecule type" value="Genomic_DNA"/>
</dbReference>
<accession>A0A9E7FSF0</accession>
<dbReference type="Proteomes" id="UP001055439">
    <property type="component" value="Chromosome 5"/>
</dbReference>
<reference evidence="1" key="1">
    <citation type="submission" date="2022-05" db="EMBL/GenBank/DDBJ databases">
        <title>The Musa troglodytarum L. genome provides insights into the mechanism of non-climacteric behaviour and enrichment of carotenoids.</title>
        <authorList>
            <person name="Wang J."/>
        </authorList>
    </citation>
    <scope>NUCLEOTIDE SEQUENCE</scope>
    <source>
        <tissue evidence="1">Leaf</tissue>
    </source>
</reference>
<evidence type="ECO:0000313" key="2">
    <source>
        <dbReference type="Proteomes" id="UP001055439"/>
    </source>
</evidence>
<gene>
    <name evidence="1" type="ORF">MUK42_19149</name>
</gene>
<dbReference type="AlphaFoldDB" id="A0A9E7FSF0"/>
<organism evidence="1 2">
    <name type="scientific">Musa troglodytarum</name>
    <name type="common">fe'i banana</name>
    <dbReference type="NCBI Taxonomy" id="320322"/>
    <lineage>
        <taxon>Eukaryota</taxon>
        <taxon>Viridiplantae</taxon>
        <taxon>Streptophyta</taxon>
        <taxon>Embryophyta</taxon>
        <taxon>Tracheophyta</taxon>
        <taxon>Spermatophyta</taxon>
        <taxon>Magnoliopsida</taxon>
        <taxon>Liliopsida</taxon>
        <taxon>Zingiberales</taxon>
        <taxon>Musaceae</taxon>
        <taxon>Musa</taxon>
    </lineage>
</organism>
<evidence type="ECO:0000313" key="1">
    <source>
        <dbReference type="EMBL" id="URE02086.1"/>
    </source>
</evidence>
<sequence>MVPWVVMGSLVLEEMLQIKIAALAPQATPTTMVVTPSTDAVVVTILRYRENN</sequence>
<keyword evidence="2" id="KW-1185">Reference proteome</keyword>
<proteinExistence type="predicted"/>
<protein>
    <submittedName>
        <fullName evidence="1">Uncharacterized protein</fullName>
    </submittedName>
</protein>
<name>A0A9E7FSF0_9LILI</name>